<keyword evidence="2" id="KW-1185">Reference proteome</keyword>
<evidence type="ECO:0008006" key="3">
    <source>
        <dbReference type="Google" id="ProtNLM"/>
    </source>
</evidence>
<proteinExistence type="predicted"/>
<organism evidence="1 2">
    <name type="scientific">Bradyrhizobium xenonodulans</name>
    <dbReference type="NCBI Taxonomy" id="2736875"/>
    <lineage>
        <taxon>Bacteria</taxon>
        <taxon>Pseudomonadati</taxon>
        <taxon>Pseudomonadota</taxon>
        <taxon>Alphaproteobacteria</taxon>
        <taxon>Hyphomicrobiales</taxon>
        <taxon>Nitrobacteraceae</taxon>
        <taxon>Bradyrhizobium</taxon>
    </lineage>
</organism>
<name>A0ABY7MDJ0_9BRAD</name>
<reference evidence="1" key="1">
    <citation type="submission" date="2021-12" db="EMBL/GenBank/DDBJ databases">
        <title>Bradyrhizobium xenonodulans sp. nov.</title>
        <authorList>
            <person name="Claassens R."/>
            <person name="Venter S.N."/>
            <person name="Beukes C.W."/>
            <person name="Stepkowski T."/>
            <person name="Steenkamp E.T."/>
        </authorList>
    </citation>
    <scope>NUCLEOTIDE SEQUENCE</scope>
    <source>
        <strain evidence="1">14AB</strain>
    </source>
</reference>
<dbReference type="RefSeq" id="WP_270161726.1">
    <property type="nucleotide sequence ID" value="NZ_CP089391.1"/>
</dbReference>
<sequence length="90" mass="9883">MLSPDIAPASMLALSRPCTPDLARSLLRLAFRNGKRTGDAVDSEYSSGVWDRVLNERAWMMRHGGEATSLVELGSWTGHHLFSLSQPGSR</sequence>
<accession>A0ABY7MDJ0</accession>
<dbReference type="EMBL" id="CP089391">
    <property type="protein sequence ID" value="WBL76447.1"/>
    <property type="molecule type" value="Genomic_DNA"/>
</dbReference>
<gene>
    <name evidence="1" type="ORF">I3J27_25900</name>
</gene>
<evidence type="ECO:0000313" key="1">
    <source>
        <dbReference type="EMBL" id="WBL76447.1"/>
    </source>
</evidence>
<evidence type="ECO:0000313" key="2">
    <source>
        <dbReference type="Proteomes" id="UP001179614"/>
    </source>
</evidence>
<protein>
    <recommendedName>
        <fullName evidence="3">Methyltransferase</fullName>
    </recommendedName>
</protein>
<dbReference type="Proteomes" id="UP001179614">
    <property type="component" value="Chromosome"/>
</dbReference>